<dbReference type="Proteomes" id="UP000022835">
    <property type="component" value="Unassembled WGS sequence"/>
</dbReference>
<keyword evidence="2" id="KW-1185">Reference proteome</keyword>
<reference evidence="1" key="1">
    <citation type="submission" date="2014-05" db="EMBL/GenBank/DDBJ databases">
        <title>Genome sequence of Mycobacterium aromaticivorans strain JS19b1T (= DSM 45407T).</title>
        <authorList>
            <person name="Kwak Y."/>
            <person name="Park G.-S."/>
            <person name="Li Q.X."/>
            <person name="Lee S.-E."/>
            <person name="Shin J.-H."/>
        </authorList>
    </citation>
    <scope>NUCLEOTIDE SEQUENCE [LARGE SCALE GENOMIC DNA]</scope>
    <source>
        <strain evidence="1">JS19b1</strain>
    </source>
</reference>
<organism evidence="1 2">
    <name type="scientific">Mycolicibacterium aromaticivorans JS19b1 = JCM 16368</name>
    <dbReference type="NCBI Taxonomy" id="1440774"/>
    <lineage>
        <taxon>Bacteria</taxon>
        <taxon>Bacillati</taxon>
        <taxon>Actinomycetota</taxon>
        <taxon>Actinomycetes</taxon>
        <taxon>Mycobacteriales</taxon>
        <taxon>Mycobacteriaceae</taxon>
        <taxon>Mycolicibacterium</taxon>
    </lineage>
</organism>
<comment type="caution">
    <text evidence="1">The sequence shown here is derived from an EMBL/GenBank/DDBJ whole genome shotgun (WGS) entry which is preliminary data.</text>
</comment>
<dbReference type="EMBL" id="JALN02000001">
    <property type="protein sequence ID" value="KDF02091.1"/>
    <property type="molecule type" value="Genomic_DNA"/>
</dbReference>
<dbReference type="STRING" id="1440774.Y900_024960"/>
<gene>
    <name evidence="1" type="ORF">Y900_024960</name>
</gene>
<evidence type="ECO:0000313" key="1">
    <source>
        <dbReference type="EMBL" id="KDF02091.1"/>
    </source>
</evidence>
<dbReference type="eggNOG" id="ENOG502ZS0U">
    <property type="taxonomic scope" value="Bacteria"/>
</dbReference>
<evidence type="ECO:0000313" key="2">
    <source>
        <dbReference type="Proteomes" id="UP000022835"/>
    </source>
</evidence>
<protein>
    <submittedName>
        <fullName evidence="1">Uncharacterized protein</fullName>
    </submittedName>
</protein>
<dbReference type="AlphaFoldDB" id="A0A064CP01"/>
<proteinExistence type="predicted"/>
<name>A0A064CP01_9MYCO</name>
<sequence>MGGVAVTLATPMIADCTGLWRRTLLVEADGSRDTGTNVQWLQGISMFVDLRGPGEGFAGLLSRRDDVFEWARLVDLQPPGLPDAGRMSWVGDTLVETGVHADYTEHWQRQAGPTQACWGLVLSRPGTTGVLVRVGKRFGWANLQEISLGSVSGTDWRIDESSDSHRVGTQLRLRIDTGQVRVDDDIDWDIKESEGSVTL</sequence>
<accession>A0A064CP01</accession>